<keyword evidence="1" id="KW-1133">Transmembrane helix</keyword>
<comment type="caution">
    <text evidence="2">The sequence shown here is derived from an EMBL/GenBank/DDBJ whole genome shotgun (WGS) entry which is preliminary data.</text>
</comment>
<gene>
    <name evidence="2" type="ORF">SDC9_46949</name>
</gene>
<protein>
    <recommendedName>
        <fullName evidence="3">DUF4760 domain-containing protein</fullName>
    </recommendedName>
</protein>
<proteinExistence type="predicted"/>
<reference evidence="2" key="1">
    <citation type="submission" date="2019-08" db="EMBL/GenBank/DDBJ databases">
        <authorList>
            <person name="Kucharzyk K."/>
            <person name="Murdoch R.W."/>
            <person name="Higgins S."/>
            <person name="Loffler F."/>
        </authorList>
    </citation>
    <scope>NUCLEOTIDE SEQUENCE</scope>
</reference>
<evidence type="ECO:0008006" key="3">
    <source>
        <dbReference type="Google" id="ProtNLM"/>
    </source>
</evidence>
<evidence type="ECO:0000256" key="1">
    <source>
        <dbReference type="SAM" id="Phobius"/>
    </source>
</evidence>
<feature type="transmembrane region" description="Helical" evidence="1">
    <location>
        <begin position="6"/>
        <end position="29"/>
    </location>
</feature>
<sequence length="148" mass="17661">MQESQIVLISIGVATISAIAAAISAWLTYSIAKRSELNDLEKNLDDILKIGIEYPYLESKRFTIRWNELKDTDDERYLRYDMFCNLVFNYIHKVYQHFNGDKSKIESYVDIKSWVRLHEQNWRNPIDPHENIDGYDEKFRIFINSYIN</sequence>
<dbReference type="AlphaFoldDB" id="A0A644WAW2"/>
<organism evidence="2">
    <name type="scientific">bioreactor metagenome</name>
    <dbReference type="NCBI Taxonomy" id="1076179"/>
    <lineage>
        <taxon>unclassified sequences</taxon>
        <taxon>metagenomes</taxon>
        <taxon>ecological metagenomes</taxon>
    </lineage>
</organism>
<accession>A0A644WAW2</accession>
<keyword evidence="1" id="KW-0812">Transmembrane</keyword>
<name>A0A644WAW2_9ZZZZ</name>
<keyword evidence="1" id="KW-0472">Membrane</keyword>
<evidence type="ECO:0000313" key="2">
    <source>
        <dbReference type="EMBL" id="MPM00719.1"/>
    </source>
</evidence>
<dbReference type="EMBL" id="VSSQ01000747">
    <property type="protein sequence ID" value="MPM00719.1"/>
    <property type="molecule type" value="Genomic_DNA"/>
</dbReference>